<gene>
    <name evidence="6" type="primary">RRP12</name>
    <name evidence="6" type="ORF">H4R34_003054</name>
</gene>
<proteinExistence type="predicted"/>
<evidence type="ECO:0000313" key="6">
    <source>
        <dbReference type="EMBL" id="KAJ1978850.1"/>
    </source>
</evidence>
<evidence type="ECO:0000259" key="4">
    <source>
        <dbReference type="Pfam" id="PF08161"/>
    </source>
</evidence>
<sequence length="1300" mass="141812">MADMAAIEAQLGSLRLQANSGLQNQQQVAATLLAVEETLREQSTDLKPSAYFATLYTLLEQQHGIVADNGIAASTLYLLKTILPGVPHSLVRSKTTGLLRALGPYLDPQAMEAPVLRSAQACLRATLMAQDEASWRQPAIKQHYQTLLLLAVDSRPKVRREAQDAVKALVQSYAQAAATTGVTAHPSAGLTTKFCLRLLQECVTASEPKTTTGLLHLIQHTAALWSLQALDKLIEVLAPLAKGKHQYVTTSVFETAWAFLAQFTKAADESPAIPAAMTTADNARAQTCLALLLETKPTATHTDLMRAWLKVVSRALVAFCQCYPRAATGAITGFYDLLFSELELGAKPETLVLVTNALITLGQECVPCVLAVDTSRETLDTLVGQLATILARGMGYRYRESFEYVCHAFAAMIKSLGSHASPHFNEALQTLGDIRMQSEFEYQPQADQVIKAAIRALGPELFLSLLPLNLAVEPLATESTQSATGRAWLLPLLKDSISSADLGYFTRTLLPLIHTLDTTAKGFQIQDKELESKIYQTLVHQLWALFPGFCTGPTDVVQAFTPEFAETLGEALYQLPELRPTLCGGLKTLILKLQAAETGVAEQSESTLAARLTPATVQASLAHLTQFAANYLGVLFNLYNSLTTGNRDFVLQAIEALVTIAPVDDVTTTFTKIDQILSQQLPADLATMQGSFQNEMLATMLELCLPLVVRLPKSSLDRLYQQTLPLLLFTAAPALQKKAYRILHHMLAHPTVGPALVTAEHATLVPHVVGAVKQVTSSAKRDRLVVLNALVRIMPASDLSWVPAILSETILGTKEANDRTRQLTYELGITMARRMYEQQSADNGAMDTASSTTVVSADGTPVDLSLEGFFAMVSAGLTSQKAYMVSATLAMLAALLFEFKTEFQASSSELPASLMDTVQLFAQTQQPEVAKAGLNLVKVAVLVLSDDQLEPFLETTLATLLQWSDQHRAHVRLRVRHLIERLARKFTLERIESLCPLEHAKLLANIKKRWARAKRTKEHSGSQAETNANGVTSTEPPRPGFANAYEQAIYGSDSEDGDSDDDDDIENAGTNRKGRQANANARSRQGRGTKASNTWIREHPGMGQENAGDQPLDFLDQGVHAQLTNVNPRLQRSRSAAARKPQFAVDEQGKYIIEDPVDHLTTDAQGDDHAMDTENYFLEAQTSKDGFKRVGNRIKFHKRKAGDADEDQFADSDHEVQGSGQQPPRTHQAPRGTNGAGSKRMKNANSKAAPGPQVGKAYRSGKAAGDMKKAGKHDPFAYIPLNPRQRTNVSIINKSKNKRR</sequence>
<feature type="domain" description="RRP12 N-terminal HEAT" evidence="5">
    <location>
        <begin position="19"/>
        <end position="260"/>
    </location>
</feature>
<feature type="compositionally biased region" description="Polar residues" evidence="3">
    <location>
        <begin position="1284"/>
        <end position="1294"/>
    </location>
</feature>
<dbReference type="InterPro" id="IPR016024">
    <property type="entry name" value="ARM-type_fold"/>
</dbReference>
<dbReference type="EMBL" id="JANBQB010000252">
    <property type="protein sequence ID" value="KAJ1978850.1"/>
    <property type="molecule type" value="Genomic_DNA"/>
</dbReference>
<feature type="region of interest" description="Disordered" evidence="3">
    <location>
        <begin position="1198"/>
        <end position="1300"/>
    </location>
</feature>
<reference evidence="6" key="1">
    <citation type="submission" date="2022-07" db="EMBL/GenBank/DDBJ databases">
        <title>Phylogenomic reconstructions and comparative analyses of Kickxellomycotina fungi.</title>
        <authorList>
            <person name="Reynolds N.K."/>
            <person name="Stajich J.E."/>
            <person name="Barry K."/>
            <person name="Grigoriev I.V."/>
            <person name="Crous P."/>
            <person name="Smith M.E."/>
        </authorList>
    </citation>
    <scope>NUCLEOTIDE SEQUENCE</scope>
    <source>
        <strain evidence="6">RSA 567</strain>
    </source>
</reference>
<feature type="compositionally biased region" description="Basic and acidic residues" evidence="3">
    <location>
        <begin position="1265"/>
        <end position="1275"/>
    </location>
</feature>
<evidence type="ECO:0000256" key="1">
    <source>
        <dbReference type="ARBA" id="ARBA00004123"/>
    </source>
</evidence>
<keyword evidence="7" id="KW-1185">Reference proteome</keyword>
<dbReference type="Pfam" id="PF08161">
    <property type="entry name" value="RRP12_HEAT"/>
    <property type="match status" value="1"/>
</dbReference>
<dbReference type="InterPro" id="IPR052087">
    <property type="entry name" value="RRP12"/>
</dbReference>
<dbReference type="SUPFAM" id="SSF48371">
    <property type="entry name" value="ARM repeat"/>
    <property type="match status" value="1"/>
</dbReference>
<evidence type="ECO:0000259" key="5">
    <source>
        <dbReference type="Pfam" id="PF25772"/>
    </source>
</evidence>
<dbReference type="Pfam" id="PF25772">
    <property type="entry name" value="HEAT_RRP12_N"/>
    <property type="match status" value="1"/>
</dbReference>
<name>A0A9W8B2V4_9FUNG</name>
<dbReference type="PANTHER" id="PTHR48287">
    <property type="entry name" value="ARM REPEAT SUPERFAMILY PROTEIN"/>
    <property type="match status" value="1"/>
</dbReference>
<dbReference type="GO" id="GO:0005634">
    <property type="term" value="C:nucleus"/>
    <property type="evidence" value="ECO:0007669"/>
    <property type="project" value="UniProtKB-SubCell"/>
</dbReference>
<feature type="domain" description="RRP12 HEAT" evidence="4">
    <location>
        <begin position="348"/>
        <end position="641"/>
    </location>
</feature>
<feature type="region of interest" description="Disordered" evidence="3">
    <location>
        <begin position="1014"/>
        <end position="1094"/>
    </location>
</feature>
<dbReference type="InterPro" id="IPR057860">
    <property type="entry name" value="HEAT_RRP12_N"/>
</dbReference>
<dbReference type="InterPro" id="IPR012978">
    <property type="entry name" value="HEAT_RRP12"/>
</dbReference>
<keyword evidence="2" id="KW-0539">Nucleus</keyword>
<feature type="compositionally biased region" description="Polar residues" evidence="3">
    <location>
        <begin position="1021"/>
        <end position="1035"/>
    </location>
</feature>
<comment type="subcellular location">
    <subcellularLocation>
        <location evidence="1">Nucleus</location>
    </subcellularLocation>
</comment>
<accession>A0A9W8B2V4</accession>
<dbReference type="Proteomes" id="UP001151582">
    <property type="component" value="Unassembled WGS sequence"/>
</dbReference>
<feature type="compositionally biased region" description="Acidic residues" evidence="3">
    <location>
        <begin position="1053"/>
        <end position="1066"/>
    </location>
</feature>
<dbReference type="PANTHER" id="PTHR48287:SF1">
    <property type="entry name" value="ARM REPEAT SUPERFAMILY PROTEIN"/>
    <property type="match status" value="1"/>
</dbReference>
<dbReference type="OrthoDB" id="2192888at2759"/>
<evidence type="ECO:0000313" key="7">
    <source>
        <dbReference type="Proteomes" id="UP001151582"/>
    </source>
</evidence>
<evidence type="ECO:0000256" key="2">
    <source>
        <dbReference type="ARBA" id="ARBA00023242"/>
    </source>
</evidence>
<comment type="caution">
    <text evidence="6">The sequence shown here is derived from an EMBL/GenBank/DDBJ whole genome shotgun (WGS) entry which is preliminary data.</text>
</comment>
<protein>
    <submittedName>
        <fullName evidence="6">Pre-rRNA processing protein</fullName>
    </submittedName>
</protein>
<organism evidence="6 7">
    <name type="scientific">Dimargaris verticillata</name>
    <dbReference type="NCBI Taxonomy" id="2761393"/>
    <lineage>
        <taxon>Eukaryota</taxon>
        <taxon>Fungi</taxon>
        <taxon>Fungi incertae sedis</taxon>
        <taxon>Zoopagomycota</taxon>
        <taxon>Kickxellomycotina</taxon>
        <taxon>Dimargaritomycetes</taxon>
        <taxon>Dimargaritales</taxon>
        <taxon>Dimargaritaceae</taxon>
        <taxon>Dimargaris</taxon>
    </lineage>
</organism>
<evidence type="ECO:0000256" key="3">
    <source>
        <dbReference type="SAM" id="MobiDB-lite"/>
    </source>
</evidence>